<accession>A0A7X0IE67</accession>
<evidence type="ECO:0000256" key="8">
    <source>
        <dbReference type="ARBA" id="ARBA00023012"/>
    </source>
</evidence>
<evidence type="ECO:0000256" key="3">
    <source>
        <dbReference type="ARBA" id="ARBA00012438"/>
    </source>
</evidence>
<dbReference type="PANTHER" id="PTHR44936">
    <property type="entry name" value="SENSOR PROTEIN CREC"/>
    <property type="match status" value="1"/>
</dbReference>
<comment type="caution">
    <text evidence="11">The sequence shown here is derived from an EMBL/GenBank/DDBJ whole genome shotgun (WGS) entry which is preliminary data.</text>
</comment>
<dbReference type="Pfam" id="PF02518">
    <property type="entry name" value="HATPase_c"/>
    <property type="match status" value="1"/>
</dbReference>
<evidence type="ECO:0000256" key="5">
    <source>
        <dbReference type="ARBA" id="ARBA00022553"/>
    </source>
</evidence>
<evidence type="ECO:0000313" key="11">
    <source>
        <dbReference type="EMBL" id="MBB6473602.1"/>
    </source>
</evidence>
<evidence type="ECO:0000256" key="2">
    <source>
        <dbReference type="ARBA" id="ARBA00004651"/>
    </source>
</evidence>
<keyword evidence="4" id="KW-0472">Membrane</keyword>
<dbReference type="Gene3D" id="1.10.287.130">
    <property type="match status" value="1"/>
</dbReference>
<evidence type="ECO:0000256" key="6">
    <source>
        <dbReference type="ARBA" id="ARBA00022679"/>
    </source>
</evidence>
<feature type="region of interest" description="Disordered" evidence="9">
    <location>
        <begin position="1"/>
        <end position="21"/>
    </location>
</feature>
<dbReference type="InterPro" id="IPR036097">
    <property type="entry name" value="HisK_dim/P_sf"/>
</dbReference>
<dbReference type="InterPro" id="IPR003661">
    <property type="entry name" value="HisK_dim/P_dom"/>
</dbReference>
<evidence type="ECO:0000256" key="7">
    <source>
        <dbReference type="ARBA" id="ARBA00022777"/>
    </source>
</evidence>
<name>A0A7X0IE67_9ACTN</name>
<keyword evidence="4" id="KW-1003">Cell membrane</keyword>
<keyword evidence="8" id="KW-0902">Two-component regulatory system</keyword>
<dbReference type="Gene3D" id="3.30.565.10">
    <property type="entry name" value="Histidine kinase-like ATPase, C-terminal domain"/>
    <property type="match status" value="1"/>
</dbReference>
<dbReference type="EMBL" id="JACHIU010000001">
    <property type="protein sequence ID" value="MBB6473602.1"/>
    <property type="molecule type" value="Genomic_DNA"/>
</dbReference>
<keyword evidence="5" id="KW-0597">Phosphoprotein</keyword>
<evidence type="ECO:0000256" key="4">
    <source>
        <dbReference type="ARBA" id="ARBA00022475"/>
    </source>
</evidence>
<dbReference type="AlphaFoldDB" id="A0A7X0IE67"/>
<organism evidence="11 12">
    <name type="scientific">Sphaerisporangium rubeum</name>
    <dbReference type="NCBI Taxonomy" id="321317"/>
    <lineage>
        <taxon>Bacteria</taxon>
        <taxon>Bacillati</taxon>
        <taxon>Actinomycetota</taxon>
        <taxon>Actinomycetes</taxon>
        <taxon>Streptosporangiales</taxon>
        <taxon>Streptosporangiaceae</taxon>
        <taxon>Sphaerisporangium</taxon>
    </lineage>
</organism>
<protein>
    <recommendedName>
        <fullName evidence="3">histidine kinase</fullName>
        <ecNumber evidence="3">2.7.13.3</ecNumber>
    </recommendedName>
</protein>
<dbReference type="RefSeq" id="WP_184981478.1">
    <property type="nucleotide sequence ID" value="NZ_JACHIU010000001.1"/>
</dbReference>
<dbReference type="SMART" id="SM00388">
    <property type="entry name" value="HisKA"/>
    <property type="match status" value="1"/>
</dbReference>
<dbReference type="EC" id="2.7.13.3" evidence="3"/>
<dbReference type="SUPFAM" id="SSF55874">
    <property type="entry name" value="ATPase domain of HSP90 chaperone/DNA topoisomerase II/histidine kinase"/>
    <property type="match status" value="1"/>
</dbReference>
<keyword evidence="12" id="KW-1185">Reference proteome</keyword>
<reference evidence="11 12" key="1">
    <citation type="submission" date="2020-08" db="EMBL/GenBank/DDBJ databases">
        <title>Sequencing the genomes of 1000 actinobacteria strains.</title>
        <authorList>
            <person name="Klenk H.-P."/>
        </authorList>
    </citation>
    <scope>NUCLEOTIDE SEQUENCE [LARGE SCALE GENOMIC DNA]</scope>
    <source>
        <strain evidence="11 12">DSM 44936</strain>
    </source>
</reference>
<feature type="compositionally biased region" description="Basic and acidic residues" evidence="9">
    <location>
        <begin position="1"/>
        <end position="10"/>
    </location>
</feature>
<evidence type="ECO:0000256" key="1">
    <source>
        <dbReference type="ARBA" id="ARBA00000085"/>
    </source>
</evidence>
<comment type="subcellular location">
    <subcellularLocation>
        <location evidence="2">Cell membrane</location>
        <topology evidence="2">Multi-pass membrane protein</topology>
    </subcellularLocation>
</comment>
<dbReference type="CDD" id="cd00082">
    <property type="entry name" value="HisKA"/>
    <property type="match status" value="1"/>
</dbReference>
<keyword evidence="6" id="KW-0808">Transferase</keyword>
<dbReference type="SUPFAM" id="SSF47384">
    <property type="entry name" value="Homodimeric domain of signal transducing histidine kinase"/>
    <property type="match status" value="1"/>
</dbReference>
<gene>
    <name evidence="11" type="ORF">BJ992_003033</name>
</gene>
<sequence length="240" mass="25675">MTTVTARHDAPSTPPAVSRPVDQAHVLAAAPQPAEGQECAPSDERRRFATDAAHRLRTPLAGLRAELEEAELHPGETDLYDLVKRALRAVDRLEEAVAELRGIGETTSEGACEQVDLGRLVRQEISRRPDRDRVRLALVPGVTAGACPAELRQVFATLLDGARNRSEETVLVEVRRDGPAAVLTVTAGTSPARAQAFTRLDTAGDGCHLGLSVAHAFARVHDGRLEVHGTASFTLRLPAG</sequence>
<keyword evidence="7 11" id="KW-0418">Kinase</keyword>
<dbReference type="PANTHER" id="PTHR44936:SF9">
    <property type="entry name" value="SENSOR PROTEIN CREC"/>
    <property type="match status" value="1"/>
</dbReference>
<evidence type="ECO:0000313" key="12">
    <source>
        <dbReference type="Proteomes" id="UP000555564"/>
    </source>
</evidence>
<comment type="catalytic activity">
    <reaction evidence="1">
        <text>ATP + protein L-histidine = ADP + protein N-phospho-L-histidine.</text>
        <dbReference type="EC" id="2.7.13.3"/>
    </reaction>
</comment>
<dbReference type="InterPro" id="IPR036890">
    <property type="entry name" value="HATPase_C_sf"/>
</dbReference>
<dbReference type="GO" id="GO:0005886">
    <property type="term" value="C:plasma membrane"/>
    <property type="evidence" value="ECO:0007669"/>
    <property type="project" value="UniProtKB-SubCell"/>
</dbReference>
<dbReference type="GO" id="GO:0000155">
    <property type="term" value="F:phosphorelay sensor kinase activity"/>
    <property type="evidence" value="ECO:0007669"/>
    <property type="project" value="InterPro"/>
</dbReference>
<dbReference type="InterPro" id="IPR050980">
    <property type="entry name" value="2C_sensor_his_kinase"/>
</dbReference>
<dbReference type="InterPro" id="IPR003594">
    <property type="entry name" value="HATPase_dom"/>
</dbReference>
<dbReference type="Proteomes" id="UP000555564">
    <property type="component" value="Unassembled WGS sequence"/>
</dbReference>
<evidence type="ECO:0000259" key="10">
    <source>
        <dbReference type="SMART" id="SM00388"/>
    </source>
</evidence>
<proteinExistence type="predicted"/>
<evidence type="ECO:0000256" key="9">
    <source>
        <dbReference type="SAM" id="MobiDB-lite"/>
    </source>
</evidence>
<feature type="domain" description="Signal transduction histidine kinase dimerisation/phosphoacceptor" evidence="10">
    <location>
        <begin position="44"/>
        <end position="109"/>
    </location>
</feature>
<dbReference type="Pfam" id="PF00512">
    <property type="entry name" value="HisKA"/>
    <property type="match status" value="1"/>
</dbReference>